<dbReference type="RefSeq" id="WP_015857893.1">
    <property type="nucleotide sequence ID" value="NC_012804.1"/>
</dbReference>
<dbReference type="GeneID" id="7988847"/>
<dbReference type="eggNOG" id="arCOG03796">
    <property type="taxonomic scope" value="Archaea"/>
</dbReference>
<keyword evidence="1" id="KW-1133">Transmembrane helix</keyword>
<evidence type="ECO:0000313" key="3">
    <source>
        <dbReference type="EMBL" id="ACS32774.1"/>
    </source>
</evidence>
<name>C5A3G2_THEGJ</name>
<feature type="transmembrane region" description="Helical" evidence="1">
    <location>
        <begin position="6"/>
        <end position="28"/>
    </location>
</feature>
<evidence type="ECO:0000256" key="1">
    <source>
        <dbReference type="SAM" id="Phobius"/>
    </source>
</evidence>
<keyword evidence="1" id="KW-0472">Membrane</keyword>
<reference evidence="3 4" key="1">
    <citation type="journal article" date="2007" name="Genome Biol.">
        <title>Genome analysis and genome-wide proteomics of Thermococcus gammatolerans, the most radioresistant organism known amongst the Archaea.</title>
        <authorList>
            <person name="Zivanovic Y."/>
            <person name="Armengaud J."/>
            <person name="Lagorce A."/>
            <person name="Leplat C."/>
            <person name="Guerin P."/>
            <person name="Dutertre M."/>
            <person name="Anthouard V."/>
            <person name="Forterre P."/>
            <person name="Wincker P."/>
            <person name="Confalonieri F."/>
        </authorList>
    </citation>
    <scope>NUCLEOTIDE SEQUENCE [LARGE SCALE GENOMIC DNA]</scope>
    <source>
        <strain evidence="4">DSM 15229 / JCM 11827 / EJ3</strain>
    </source>
</reference>
<dbReference type="PaxDb" id="593117-TGAM_0272"/>
<evidence type="ECO:0000313" key="4">
    <source>
        <dbReference type="Proteomes" id="UP000001488"/>
    </source>
</evidence>
<sequence length="257" mass="29671">MELIVPLYEVVYDVVLLFAMAYIWFFFFRRWNRYTAELKPFIRNAAVFLGFAVVGRFVDLVGDFYRIPYLNAFLSFFYGTAIVGVIYTMIRYVLLLEESYLHFRLSSYSSHTKAAAELKGAYIALGSKSKFVDVMELIKSAKLPTLVFTRNPHLYQGMEFVVPVWVTQATDQGISPTKLHVIQEHALKFIRKNPNAIVLIDCLEYLLLYNDFAAVYKFLINLKDYLIPAGAALIVIVDESALDERQRALLLREFEPL</sequence>
<gene>
    <name evidence="3" type="ordered locus">TGAM_0272</name>
</gene>
<dbReference type="InterPro" id="IPR008553">
    <property type="entry name" value="DUF835"/>
</dbReference>
<feature type="transmembrane region" description="Helical" evidence="1">
    <location>
        <begin position="70"/>
        <end position="94"/>
    </location>
</feature>
<feature type="transmembrane region" description="Helical" evidence="1">
    <location>
        <begin position="40"/>
        <end position="58"/>
    </location>
</feature>
<keyword evidence="4" id="KW-1185">Reference proteome</keyword>
<dbReference type="KEGG" id="tga:TGAM_0272"/>
<evidence type="ECO:0000259" key="2">
    <source>
        <dbReference type="Pfam" id="PF05763"/>
    </source>
</evidence>
<accession>C5A3G2</accession>
<dbReference type="PATRIC" id="fig|593117.10.peg.275"/>
<dbReference type="OrthoDB" id="86083at2157"/>
<organism evidence="3 4">
    <name type="scientific">Thermococcus gammatolerans (strain DSM 15229 / JCM 11827 / EJ3)</name>
    <dbReference type="NCBI Taxonomy" id="593117"/>
    <lineage>
        <taxon>Archaea</taxon>
        <taxon>Methanobacteriati</taxon>
        <taxon>Methanobacteriota</taxon>
        <taxon>Thermococci</taxon>
        <taxon>Thermococcales</taxon>
        <taxon>Thermococcaceae</taxon>
        <taxon>Thermococcus</taxon>
    </lineage>
</organism>
<dbReference type="PANTHER" id="PTHR33531:SF7">
    <property type="entry name" value="HYPOTHETICAL MEMBRANE PROTEIN, CONSERVED"/>
    <property type="match status" value="1"/>
</dbReference>
<dbReference type="EMBL" id="CP001398">
    <property type="protein sequence ID" value="ACS32774.1"/>
    <property type="molecule type" value="Genomic_DNA"/>
</dbReference>
<proteinExistence type="predicted"/>
<dbReference type="AlphaFoldDB" id="C5A3G2"/>
<dbReference type="HOGENOM" id="CLU_067022_2_0_2"/>
<dbReference type="STRING" id="593117.TGAM_0272"/>
<keyword evidence="1" id="KW-0812">Transmembrane</keyword>
<dbReference type="Proteomes" id="UP000001488">
    <property type="component" value="Chromosome"/>
</dbReference>
<protein>
    <recommendedName>
        <fullName evidence="2">DUF835 domain-containing protein</fullName>
    </recommendedName>
</protein>
<dbReference type="PANTHER" id="PTHR33531">
    <property type="entry name" value="RUBRERYTHRIN SUBFAMILY"/>
    <property type="match status" value="1"/>
</dbReference>
<feature type="domain" description="DUF835" evidence="2">
    <location>
        <begin position="128"/>
        <end position="254"/>
    </location>
</feature>
<dbReference type="Pfam" id="PF05763">
    <property type="entry name" value="DUF835"/>
    <property type="match status" value="1"/>
</dbReference>